<sequence>MEGFQEIVQPKVFSILGDDRQKVGIHAYSIKAWRVCDPVYGEISAVIVVC</sequence>
<dbReference type="EMBL" id="JBBNAG010000005">
    <property type="protein sequence ID" value="KAK9133183.1"/>
    <property type="molecule type" value="Genomic_DNA"/>
</dbReference>
<name>A0AAP0JFM3_9MAGN</name>
<protein>
    <submittedName>
        <fullName evidence="1">Uncharacterized protein</fullName>
    </submittedName>
</protein>
<keyword evidence="2" id="KW-1185">Reference proteome</keyword>
<comment type="caution">
    <text evidence="1">The sequence shown here is derived from an EMBL/GenBank/DDBJ whole genome shotgun (WGS) entry which is preliminary data.</text>
</comment>
<reference evidence="1 2" key="1">
    <citation type="submission" date="2024-01" db="EMBL/GenBank/DDBJ databases">
        <title>Genome assemblies of Stephania.</title>
        <authorList>
            <person name="Yang L."/>
        </authorList>
    </citation>
    <scope>NUCLEOTIDE SEQUENCE [LARGE SCALE GENOMIC DNA]</scope>
    <source>
        <strain evidence="1">JXDWG</strain>
        <tissue evidence="1">Leaf</tissue>
    </source>
</reference>
<organism evidence="1 2">
    <name type="scientific">Stephania cephalantha</name>
    <dbReference type="NCBI Taxonomy" id="152367"/>
    <lineage>
        <taxon>Eukaryota</taxon>
        <taxon>Viridiplantae</taxon>
        <taxon>Streptophyta</taxon>
        <taxon>Embryophyta</taxon>
        <taxon>Tracheophyta</taxon>
        <taxon>Spermatophyta</taxon>
        <taxon>Magnoliopsida</taxon>
        <taxon>Ranunculales</taxon>
        <taxon>Menispermaceae</taxon>
        <taxon>Menispermoideae</taxon>
        <taxon>Cissampelideae</taxon>
        <taxon>Stephania</taxon>
    </lineage>
</organism>
<evidence type="ECO:0000313" key="2">
    <source>
        <dbReference type="Proteomes" id="UP001419268"/>
    </source>
</evidence>
<evidence type="ECO:0000313" key="1">
    <source>
        <dbReference type="EMBL" id="KAK9133183.1"/>
    </source>
</evidence>
<accession>A0AAP0JFM3</accession>
<dbReference type="AlphaFoldDB" id="A0AAP0JFM3"/>
<gene>
    <name evidence="1" type="ORF">Scep_012711</name>
</gene>
<dbReference type="Proteomes" id="UP001419268">
    <property type="component" value="Unassembled WGS sequence"/>
</dbReference>
<proteinExistence type="predicted"/>